<comment type="caution">
    <text evidence="3">The sequence shown here is derived from an EMBL/GenBank/DDBJ whole genome shotgun (WGS) entry which is preliminary data.</text>
</comment>
<dbReference type="AlphaFoldDB" id="A0AA38HDD5"/>
<dbReference type="RefSeq" id="XP_052948198.1">
    <property type="nucleotide sequence ID" value="XM_053088388.1"/>
</dbReference>
<evidence type="ECO:0000313" key="3">
    <source>
        <dbReference type="EMBL" id="KAI9638421.1"/>
    </source>
</evidence>
<feature type="chain" id="PRO_5041425406" evidence="2">
    <location>
        <begin position="16"/>
        <end position="559"/>
    </location>
</feature>
<evidence type="ECO:0000313" key="4">
    <source>
        <dbReference type="Proteomes" id="UP001164286"/>
    </source>
</evidence>
<proteinExistence type="predicted"/>
<name>A0AA38HDD5_9TREE</name>
<feature type="signal peptide" evidence="2">
    <location>
        <begin position="1"/>
        <end position="15"/>
    </location>
</feature>
<dbReference type="EMBL" id="JAKWFO010000003">
    <property type="protein sequence ID" value="KAI9638421.1"/>
    <property type="molecule type" value="Genomic_DNA"/>
</dbReference>
<protein>
    <submittedName>
        <fullName evidence="3">Uncharacterized protein</fullName>
    </submittedName>
</protein>
<keyword evidence="4" id="KW-1185">Reference proteome</keyword>
<feature type="region of interest" description="Disordered" evidence="1">
    <location>
        <begin position="138"/>
        <end position="159"/>
    </location>
</feature>
<accession>A0AA38HDD5</accession>
<dbReference type="Proteomes" id="UP001164286">
    <property type="component" value="Unassembled WGS sequence"/>
</dbReference>
<feature type="compositionally biased region" description="Low complexity" evidence="1">
    <location>
        <begin position="138"/>
        <end position="154"/>
    </location>
</feature>
<dbReference type="GeneID" id="77727593"/>
<keyword evidence="2" id="KW-0732">Signal</keyword>
<feature type="region of interest" description="Disordered" evidence="1">
    <location>
        <begin position="420"/>
        <end position="454"/>
    </location>
</feature>
<evidence type="ECO:0000256" key="2">
    <source>
        <dbReference type="SAM" id="SignalP"/>
    </source>
</evidence>
<sequence>MLTFILIAILPVVLAGTCANIPPPLYDGSTPFKYCEFRFAHDRLNCAYQAVRADAACTYNVVSSLSLVKTLIPGPIRAADATQPDGSFAGRIAFYPSQTYAFDPNYGADICPGSVRFFEGTPGPQTVCFDDPFSFSASSTTSTPSTTTPTSTEPTPTPTPTPPCFALDVLNTACGDFSGKVTAIVGGICTIAQDINGRGAILAGLTTAMSFLAGKAKGDYSDFQLSTSLQVAGLVIGRIAAAFITKYPPVLATLVAIEGACQFRKLVDTAGTVDVACNYATGKFYEAYGADVGTKCPQKRDVFAELIGDLQSPRLRSRQSVDTEDPNYNFCTDALATIEPLCQVTEYASTCANDLAVLKAESIPGVTADLTSPLETLCTDLSPFGQAKQELCGEILQAIRDFEPFCTRAFINEIAIGYDARTTDPDPDTPPATPSKRSIKRDSGSPKSNAPGSLPPPAYTDLRCVAPLVPCAPFGDIDIWTCTNLQTSIDSCGACHRACELESDSAFDVSCVDGGCVARNFTRVVRPAPARQAPKYGVKAIISELSRRLKGQWGRWVGI</sequence>
<organism evidence="3 4">
    <name type="scientific">Dioszegia hungarica</name>
    <dbReference type="NCBI Taxonomy" id="4972"/>
    <lineage>
        <taxon>Eukaryota</taxon>
        <taxon>Fungi</taxon>
        <taxon>Dikarya</taxon>
        <taxon>Basidiomycota</taxon>
        <taxon>Agaricomycotina</taxon>
        <taxon>Tremellomycetes</taxon>
        <taxon>Tremellales</taxon>
        <taxon>Bulleribasidiaceae</taxon>
        <taxon>Dioszegia</taxon>
    </lineage>
</organism>
<reference evidence="3" key="1">
    <citation type="journal article" date="2022" name="G3 (Bethesda)">
        <title>High quality genome of the basidiomycete yeast Dioszegia hungarica PDD-24b-2 isolated from cloud water.</title>
        <authorList>
            <person name="Jarrige D."/>
            <person name="Haridas S."/>
            <person name="Bleykasten-Grosshans C."/>
            <person name="Joly M."/>
            <person name="Nadalig T."/>
            <person name="Sancelme M."/>
            <person name="Vuilleumier S."/>
            <person name="Grigoriev I.V."/>
            <person name="Amato P."/>
            <person name="Bringel F."/>
        </authorList>
    </citation>
    <scope>NUCLEOTIDE SEQUENCE</scope>
    <source>
        <strain evidence="3">PDD-24b-2</strain>
    </source>
</reference>
<evidence type="ECO:0000256" key="1">
    <source>
        <dbReference type="SAM" id="MobiDB-lite"/>
    </source>
</evidence>
<gene>
    <name evidence="3" type="ORF">MKK02DRAFT_31859</name>
</gene>